<accession>A0A2S9XK44</accession>
<evidence type="ECO:0000259" key="1">
    <source>
        <dbReference type="Pfam" id="PF07593"/>
    </source>
</evidence>
<evidence type="ECO:0000313" key="3">
    <source>
        <dbReference type="Proteomes" id="UP000237968"/>
    </source>
</evidence>
<dbReference type="Proteomes" id="UP000237968">
    <property type="component" value="Unassembled WGS sequence"/>
</dbReference>
<name>A0A2S9XK44_9BACT</name>
<gene>
    <name evidence="2" type="ORF">ENSA5_45430</name>
</gene>
<feature type="domain" description="ASPIC/UnbV" evidence="1">
    <location>
        <begin position="65"/>
        <end position="124"/>
    </location>
</feature>
<dbReference type="EMBL" id="PVNK01000197">
    <property type="protein sequence ID" value="PRP93100.1"/>
    <property type="molecule type" value="Genomic_DNA"/>
</dbReference>
<evidence type="ECO:0000313" key="2">
    <source>
        <dbReference type="EMBL" id="PRP93100.1"/>
    </source>
</evidence>
<organism evidence="2 3">
    <name type="scientific">Enhygromyxa salina</name>
    <dbReference type="NCBI Taxonomy" id="215803"/>
    <lineage>
        <taxon>Bacteria</taxon>
        <taxon>Pseudomonadati</taxon>
        <taxon>Myxococcota</taxon>
        <taxon>Polyangia</taxon>
        <taxon>Nannocystales</taxon>
        <taxon>Nannocystaceae</taxon>
        <taxon>Enhygromyxa</taxon>
    </lineage>
</organism>
<keyword evidence="3" id="KW-1185">Reference proteome</keyword>
<comment type="caution">
    <text evidence="2">The sequence shown here is derived from an EMBL/GenBank/DDBJ whole genome shotgun (WGS) entry which is preliminary data.</text>
</comment>
<protein>
    <submittedName>
        <fullName evidence="2">ASPIC and UnbV</fullName>
    </submittedName>
</protein>
<reference evidence="2 3" key="1">
    <citation type="submission" date="2018-03" db="EMBL/GenBank/DDBJ databases">
        <title>Draft Genome Sequences of the Obligatory Marine Myxobacteria Enhygromyxa salina SWB005.</title>
        <authorList>
            <person name="Poehlein A."/>
            <person name="Moghaddam J.A."/>
            <person name="Harms H."/>
            <person name="Alanjari M."/>
            <person name="Koenig G.M."/>
            <person name="Daniel R."/>
            <person name="Schaeberle T.F."/>
        </authorList>
    </citation>
    <scope>NUCLEOTIDE SEQUENCE [LARGE SCALE GENOMIC DNA]</scope>
    <source>
        <strain evidence="2 3">SWB005</strain>
    </source>
</reference>
<sequence>MFSLRDRSSQRLMSFESLRERPQATFLPTPSRASAFPFVPRHQERRYHFRAQQKTIIRGSRNAHTAQRTIGAASHFLGEGELIQHFGLGTGFDLEADTVHRVEVEWPASGIVQGFDELGGGQTLLVVEGEP</sequence>
<dbReference type="InterPro" id="IPR011519">
    <property type="entry name" value="UnbV_ASPIC"/>
</dbReference>
<dbReference type="AlphaFoldDB" id="A0A2S9XK44"/>
<dbReference type="Pfam" id="PF07593">
    <property type="entry name" value="UnbV_ASPIC"/>
    <property type="match status" value="1"/>
</dbReference>
<proteinExistence type="predicted"/>